<dbReference type="Pfam" id="PF03989">
    <property type="entry name" value="DNA_gyraseA_C"/>
    <property type="match status" value="1"/>
</dbReference>
<dbReference type="AlphaFoldDB" id="A0A2T0XC42"/>
<dbReference type="CDD" id="cd00187">
    <property type="entry name" value="TOP4c"/>
    <property type="match status" value="1"/>
</dbReference>
<dbReference type="GO" id="GO:0003677">
    <property type="term" value="F:DNA binding"/>
    <property type="evidence" value="ECO:0007669"/>
    <property type="project" value="UniProtKB-UniRule"/>
</dbReference>
<dbReference type="InterPro" id="IPR035516">
    <property type="entry name" value="Gyrase/topoIV_suA_C"/>
</dbReference>
<proteinExistence type="inferred from homology"/>
<comment type="similarity">
    <text evidence="7">Belongs to the type II topoisomerase GyrA/ParC subunit family. ParC type 1 subfamily.</text>
</comment>
<keyword evidence="6 7" id="KW-0413">Isomerase</keyword>
<dbReference type="GO" id="GO:0005524">
    <property type="term" value="F:ATP binding"/>
    <property type="evidence" value="ECO:0007669"/>
    <property type="project" value="InterPro"/>
</dbReference>
<dbReference type="Pfam" id="PF00521">
    <property type="entry name" value="DNA_topoisoIV"/>
    <property type="match status" value="1"/>
</dbReference>
<evidence type="ECO:0000256" key="5">
    <source>
        <dbReference type="ARBA" id="ARBA00023136"/>
    </source>
</evidence>
<evidence type="ECO:0000313" key="10">
    <source>
        <dbReference type="EMBL" id="PRY96500.1"/>
    </source>
</evidence>
<dbReference type="OrthoDB" id="9806486at2"/>
<evidence type="ECO:0000256" key="6">
    <source>
        <dbReference type="ARBA" id="ARBA00023235"/>
    </source>
</evidence>
<dbReference type="GO" id="GO:0007059">
    <property type="term" value="P:chromosome segregation"/>
    <property type="evidence" value="ECO:0007669"/>
    <property type="project" value="UniProtKB-UniRule"/>
</dbReference>
<dbReference type="SMART" id="SM00434">
    <property type="entry name" value="TOP4c"/>
    <property type="match status" value="1"/>
</dbReference>
<organism evidence="10 11">
    <name type="scientific">Jezberella montanilacus</name>
    <dbReference type="NCBI Taxonomy" id="323426"/>
    <lineage>
        <taxon>Bacteria</taxon>
        <taxon>Pseudomonadati</taxon>
        <taxon>Pseudomonadota</taxon>
        <taxon>Betaproteobacteria</taxon>
        <taxon>Burkholderiales</taxon>
        <taxon>Alcaligenaceae</taxon>
        <taxon>Jezberella</taxon>
    </lineage>
</organism>
<dbReference type="GO" id="GO:0009330">
    <property type="term" value="C:DNA topoisomerase type II (double strand cut, ATP-hydrolyzing) complex"/>
    <property type="evidence" value="ECO:0007669"/>
    <property type="project" value="TreeGrafter"/>
</dbReference>
<dbReference type="InterPro" id="IPR050220">
    <property type="entry name" value="Type_II_DNA_Topoisomerases"/>
</dbReference>
<dbReference type="RefSeq" id="WP_106228566.1">
    <property type="nucleotide sequence ID" value="NZ_PVTV01000017.1"/>
</dbReference>
<dbReference type="InterPro" id="IPR013760">
    <property type="entry name" value="Topo_IIA-like_dom_sf"/>
</dbReference>
<dbReference type="Gene3D" id="2.120.10.90">
    <property type="entry name" value="DNA gyrase/topoisomerase IV, subunit A, C-terminal"/>
    <property type="match status" value="1"/>
</dbReference>
<comment type="caution">
    <text evidence="10">The sequence shown here is derived from an EMBL/GenBank/DDBJ whole genome shotgun (WGS) entry which is preliminary data.</text>
</comment>
<comment type="catalytic activity">
    <reaction evidence="1 7 8">
        <text>ATP-dependent breakage, passage and rejoining of double-stranded DNA.</text>
        <dbReference type="EC" id="5.6.2.2"/>
    </reaction>
</comment>
<comment type="function">
    <text evidence="7">Topoisomerase IV is essential for chromosome segregation. It relaxes supercoiled DNA. Performs the decatenation events required during the replication of a circular DNA molecule.</text>
</comment>
<keyword evidence="2 7" id="KW-1003">Cell membrane</keyword>
<dbReference type="PROSITE" id="PS52040">
    <property type="entry name" value="TOPO_IIA"/>
    <property type="match status" value="1"/>
</dbReference>
<keyword evidence="5 7" id="KW-0472">Membrane</keyword>
<feature type="active site" description="O-(5'-phospho-DNA)-tyrosine intermediate" evidence="7 8">
    <location>
        <position position="133"/>
    </location>
</feature>
<dbReference type="InterPro" id="IPR005742">
    <property type="entry name" value="TopoIV_A_Gneg"/>
</dbReference>
<evidence type="ECO:0000256" key="8">
    <source>
        <dbReference type="PROSITE-ProRule" id="PRU01384"/>
    </source>
</evidence>
<dbReference type="Gene3D" id="3.90.199.10">
    <property type="entry name" value="Topoisomerase II, domain 5"/>
    <property type="match status" value="1"/>
</dbReference>
<keyword evidence="4 7" id="KW-0238">DNA-binding</keyword>
<evidence type="ECO:0000256" key="2">
    <source>
        <dbReference type="ARBA" id="ARBA00022475"/>
    </source>
</evidence>
<dbReference type="GO" id="GO:0005694">
    <property type="term" value="C:chromosome"/>
    <property type="evidence" value="ECO:0007669"/>
    <property type="project" value="InterPro"/>
</dbReference>
<evidence type="ECO:0000256" key="7">
    <source>
        <dbReference type="HAMAP-Rule" id="MF_00936"/>
    </source>
</evidence>
<dbReference type="GO" id="GO:0006265">
    <property type="term" value="P:DNA topological change"/>
    <property type="evidence" value="ECO:0007669"/>
    <property type="project" value="UniProtKB-UniRule"/>
</dbReference>
<feature type="site" description="Transition state stabilizer" evidence="7">
    <location>
        <position position="132"/>
    </location>
</feature>
<evidence type="ECO:0000313" key="11">
    <source>
        <dbReference type="Proteomes" id="UP000238308"/>
    </source>
</evidence>
<dbReference type="GO" id="GO:0005737">
    <property type="term" value="C:cytoplasm"/>
    <property type="evidence" value="ECO:0007669"/>
    <property type="project" value="TreeGrafter"/>
</dbReference>
<sequence>MNDVVQPDLFDQGEPNESSETITLGKYAEQAYLDYAVSVVRGRALPDVGDGQKPVQRRILYAMQAMGLQSGSRPVKSARVVGDVLGKYHPHGDQAAYEALVRMAQSFTLRYPLIDGQGNFGSRDGDNAAAMRYTEARLTPFARVLLDELDEGTVDFVPNYDGSHQEPSMLPARLPVMLLNGASGIAVGMATEIVSHNLREVAQACVALIKQPKLTETELLEIIPGPDFAGGGQIITAAEDIALVYQTGRGSIKARARWQFEEMARGQWQLVVNELPPGASCQRVLEEIEDLTNPKVKTGKKTLTPEQQQTKTQMLALLDAVRDESGKDAGVRLVFEPKTSKIDRDEFVTTLLAQTSMETNVSVNLVCIGTDGRPRQKPLRDALLEWIDFRLATVLRRTRFRLDKVIDRIHVLEGRMLVYLNVDEVIQTIRESDEPRPALMARFNLSERQADDILDMRLRQLAKLEGFKIEQELKDKKGEQARLQELVEQPAALKRLVVKEIEADAKQYGDDRRTLIKVAERAIREVKVIDEPVTVIVSHKGWLRSRQGHGHDATQFAFKSGDDCYGVFECRSTDSLIAMGDNGRVYSVAVAGLPSARGDGAPVTSMIDLTPGSRIEHMVASAPDQRWLLTTRQGFGFSVKLVDMTTRQRAGKQFVSLEAGDTLLRPSPISEAAVQVAFLSEKGKLLVIGLDEVKALSGGGRGTILIAIDSPDSLSQCVPISEKGLRATGVYRNKQIEDVLSGASLAGYVSKRARKGKLLDVRPKNPILSPVF</sequence>
<dbReference type="NCBIfam" id="NF004044">
    <property type="entry name" value="PRK05561.1"/>
    <property type="match status" value="1"/>
</dbReference>
<dbReference type="Gene3D" id="1.10.268.10">
    <property type="entry name" value="Topoisomerase, domain 3"/>
    <property type="match status" value="1"/>
</dbReference>
<dbReference type="HAMAP" id="MF_00936">
    <property type="entry name" value="ParC_type1"/>
    <property type="match status" value="1"/>
</dbReference>
<gene>
    <name evidence="7" type="primary">parC</name>
    <name evidence="10" type="ORF">BCM14_2740</name>
</gene>
<dbReference type="SUPFAM" id="SSF56719">
    <property type="entry name" value="Type II DNA topoisomerase"/>
    <property type="match status" value="1"/>
</dbReference>
<dbReference type="InterPro" id="IPR002205">
    <property type="entry name" value="Topo_IIA_dom_A"/>
</dbReference>
<keyword evidence="3 7" id="KW-0799">Topoisomerase</keyword>
<feature type="site" description="Interaction with DNA" evidence="7">
    <location>
        <position position="53"/>
    </location>
</feature>
<dbReference type="SUPFAM" id="SSF101904">
    <property type="entry name" value="GyrA/ParC C-terminal domain-like"/>
    <property type="match status" value="1"/>
</dbReference>
<comment type="subunit">
    <text evidence="7">Heterotetramer composed of ParC and ParE.</text>
</comment>
<dbReference type="InterPro" id="IPR013758">
    <property type="entry name" value="Topo_IIA_A/C_ab"/>
</dbReference>
<feature type="site" description="Interaction with DNA" evidence="7">
    <location>
        <position position="89"/>
    </location>
</feature>
<dbReference type="FunFam" id="1.10.268.10:FF:000001">
    <property type="entry name" value="DNA gyrase subunit A"/>
    <property type="match status" value="1"/>
</dbReference>
<dbReference type="Proteomes" id="UP000238308">
    <property type="component" value="Unassembled WGS sequence"/>
</dbReference>
<evidence type="ECO:0000256" key="3">
    <source>
        <dbReference type="ARBA" id="ARBA00023029"/>
    </source>
</evidence>
<comment type="subcellular location">
    <subcellularLocation>
        <location evidence="7">Cell membrane</location>
        <topology evidence="7">Peripheral membrane protein</topology>
    </subcellularLocation>
</comment>
<keyword evidence="11" id="KW-1185">Reference proteome</keyword>
<reference evidence="10 11" key="1">
    <citation type="submission" date="2018-03" db="EMBL/GenBank/DDBJ databases">
        <title>Genomic Encyclopedia of Type Strains, Phase III (KMG-III): the genomes of soil and plant-associated and newly described type strains.</title>
        <authorList>
            <person name="Whitman W."/>
        </authorList>
    </citation>
    <scope>NUCLEOTIDE SEQUENCE [LARGE SCALE GENOMIC DNA]</scope>
    <source>
        <strain evidence="10 11">MWH-P2sevCIIIb</strain>
    </source>
</reference>
<dbReference type="EMBL" id="PVTV01000017">
    <property type="protein sequence ID" value="PRY96500.1"/>
    <property type="molecule type" value="Genomic_DNA"/>
</dbReference>
<dbReference type="InterPro" id="IPR006691">
    <property type="entry name" value="GyrA/parC_rep"/>
</dbReference>
<dbReference type="EC" id="5.6.2.2" evidence="7"/>
<evidence type="ECO:0000256" key="4">
    <source>
        <dbReference type="ARBA" id="ARBA00023125"/>
    </source>
</evidence>
<dbReference type="GO" id="GO:0019897">
    <property type="term" value="C:extrinsic component of plasma membrane"/>
    <property type="evidence" value="ECO:0007669"/>
    <property type="project" value="UniProtKB-UniRule"/>
</dbReference>
<evidence type="ECO:0000256" key="1">
    <source>
        <dbReference type="ARBA" id="ARBA00000185"/>
    </source>
</evidence>
<dbReference type="PANTHER" id="PTHR43493:SF1">
    <property type="entry name" value="DNA TOPOISOMERASE 4 SUBUNIT A"/>
    <property type="match status" value="1"/>
</dbReference>
<evidence type="ECO:0000259" key="9">
    <source>
        <dbReference type="PROSITE" id="PS52040"/>
    </source>
</evidence>
<dbReference type="InterPro" id="IPR013757">
    <property type="entry name" value="Topo_IIA_A_a_sf"/>
</dbReference>
<feature type="domain" description="Topo IIA-type catalytic" evidence="9">
    <location>
        <begin position="45"/>
        <end position="531"/>
    </location>
</feature>
<dbReference type="Gene3D" id="3.30.1360.40">
    <property type="match status" value="1"/>
</dbReference>
<accession>A0A2T0XC42</accession>
<dbReference type="GO" id="GO:0003918">
    <property type="term" value="F:DNA topoisomerase type II (double strand cut, ATP-hydrolyzing) activity"/>
    <property type="evidence" value="ECO:0007669"/>
    <property type="project" value="UniProtKB-UniRule"/>
</dbReference>
<dbReference type="PANTHER" id="PTHR43493">
    <property type="entry name" value="DNA GYRASE/TOPOISOMERASE SUBUNIT A"/>
    <property type="match status" value="1"/>
</dbReference>
<name>A0A2T0XC42_9BURK</name>
<protein>
    <recommendedName>
        <fullName evidence="7">DNA topoisomerase 4 subunit A</fullName>
        <ecNumber evidence="7">5.6.2.2</ecNumber>
    </recommendedName>
    <alternativeName>
        <fullName evidence="7">Topoisomerase IV subunit A</fullName>
    </alternativeName>
</protein>
<dbReference type="NCBIfam" id="TIGR01062">
    <property type="entry name" value="parC_Gneg"/>
    <property type="match status" value="1"/>
</dbReference>
<feature type="site" description="Interaction with DNA" evidence="7">
    <location>
        <position position="91"/>
    </location>
</feature>